<organism evidence="1 2">
    <name type="scientific">Ceratosolen solmsi marchali</name>
    <dbReference type="NCBI Taxonomy" id="326594"/>
    <lineage>
        <taxon>Eukaryota</taxon>
        <taxon>Metazoa</taxon>
        <taxon>Ecdysozoa</taxon>
        <taxon>Arthropoda</taxon>
        <taxon>Hexapoda</taxon>
        <taxon>Insecta</taxon>
        <taxon>Pterygota</taxon>
        <taxon>Neoptera</taxon>
        <taxon>Endopterygota</taxon>
        <taxon>Hymenoptera</taxon>
        <taxon>Apocrita</taxon>
        <taxon>Proctotrupomorpha</taxon>
        <taxon>Chalcidoidea</taxon>
        <taxon>Agaonidae</taxon>
        <taxon>Agaoninae</taxon>
        <taxon>Ceratosolen</taxon>
    </lineage>
</organism>
<keyword evidence="1" id="KW-1185">Reference proteome</keyword>
<proteinExistence type="predicted"/>
<accession>A0AAJ6YBI5</accession>
<sequence length="93" mass="11010">MTDSSYEKVLEDLKNFITETKLLLEKVTKMRIECKESQMNMLRLFNPKCIKILEISSEASSKNMNQFNKNNKTAQMNIKRSYKAQCEKKMIHK</sequence>
<dbReference type="GeneID" id="105359140"/>
<evidence type="ECO:0000313" key="1">
    <source>
        <dbReference type="Proteomes" id="UP000695007"/>
    </source>
</evidence>
<dbReference type="AlphaFoldDB" id="A0AAJ6YBI5"/>
<dbReference type="RefSeq" id="XP_011493946.1">
    <property type="nucleotide sequence ID" value="XM_011495644.1"/>
</dbReference>
<evidence type="ECO:0000313" key="2">
    <source>
        <dbReference type="RefSeq" id="XP_011493946.1"/>
    </source>
</evidence>
<dbReference type="KEGG" id="csol:105359140"/>
<reference evidence="2" key="1">
    <citation type="submission" date="2025-08" db="UniProtKB">
        <authorList>
            <consortium name="RefSeq"/>
        </authorList>
    </citation>
    <scope>IDENTIFICATION</scope>
</reference>
<gene>
    <name evidence="2" type="primary">LOC105359140</name>
</gene>
<dbReference type="Proteomes" id="UP000695007">
    <property type="component" value="Unplaced"/>
</dbReference>
<protein>
    <submittedName>
        <fullName evidence="2">Uncharacterized protein LOC105359140</fullName>
    </submittedName>
</protein>
<name>A0AAJ6YBI5_9HYME</name>